<dbReference type="OrthoDB" id="3064354at2759"/>
<accession>A0A9P6D589</accession>
<dbReference type="EMBL" id="MU154589">
    <property type="protein sequence ID" value="KAF9493176.1"/>
    <property type="molecule type" value="Genomic_DNA"/>
</dbReference>
<evidence type="ECO:0000313" key="2">
    <source>
        <dbReference type="EMBL" id="KAF9493176.1"/>
    </source>
</evidence>
<evidence type="ECO:0000256" key="1">
    <source>
        <dbReference type="SAM" id="MobiDB-lite"/>
    </source>
</evidence>
<evidence type="ECO:0000313" key="3">
    <source>
        <dbReference type="Proteomes" id="UP000807025"/>
    </source>
</evidence>
<keyword evidence="3" id="KW-1185">Reference proteome</keyword>
<proteinExistence type="predicted"/>
<dbReference type="AlphaFoldDB" id="A0A9P6D589"/>
<feature type="compositionally biased region" description="Basic and acidic residues" evidence="1">
    <location>
        <begin position="166"/>
        <end position="189"/>
    </location>
</feature>
<sequence length="227" mass="25690">MAFMITGIYPLNCSIIADTKFEPATNTTTEEVMLFPSQPPIIPITKSPDLINVDVEDKPHIFIPNHIHQTVQTVVSNLPLPPAVTLPNSSLKELFILQNQELRNITQTLYSQVQTNSKLDGLGARHMTSEQALQALQDTEEQAMAKEQGKVQCAEDREKKKQAKQVQDEEKVAQKRATVEKHQQTAEWRKEEAQRKVLDSTIEKAFCGLVAMEKALIKASRPVRRHW</sequence>
<protein>
    <submittedName>
        <fullName evidence="2">Uncharacterized protein</fullName>
    </submittedName>
</protein>
<dbReference type="Proteomes" id="UP000807025">
    <property type="component" value="Unassembled WGS sequence"/>
</dbReference>
<organism evidence="2 3">
    <name type="scientific">Pleurotus eryngii</name>
    <name type="common">Boletus of the steppes</name>
    <dbReference type="NCBI Taxonomy" id="5323"/>
    <lineage>
        <taxon>Eukaryota</taxon>
        <taxon>Fungi</taxon>
        <taxon>Dikarya</taxon>
        <taxon>Basidiomycota</taxon>
        <taxon>Agaricomycotina</taxon>
        <taxon>Agaricomycetes</taxon>
        <taxon>Agaricomycetidae</taxon>
        <taxon>Agaricales</taxon>
        <taxon>Pleurotineae</taxon>
        <taxon>Pleurotaceae</taxon>
        <taxon>Pleurotus</taxon>
    </lineage>
</organism>
<feature type="region of interest" description="Disordered" evidence="1">
    <location>
        <begin position="151"/>
        <end position="189"/>
    </location>
</feature>
<name>A0A9P6D589_PLEER</name>
<reference evidence="2" key="1">
    <citation type="submission" date="2020-11" db="EMBL/GenBank/DDBJ databases">
        <authorList>
            <consortium name="DOE Joint Genome Institute"/>
            <person name="Ahrendt S."/>
            <person name="Riley R."/>
            <person name="Andreopoulos W."/>
            <person name="Labutti K."/>
            <person name="Pangilinan J."/>
            <person name="Ruiz-Duenas F.J."/>
            <person name="Barrasa J.M."/>
            <person name="Sanchez-Garcia M."/>
            <person name="Camarero S."/>
            <person name="Miyauchi S."/>
            <person name="Serrano A."/>
            <person name="Linde D."/>
            <person name="Babiker R."/>
            <person name="Drula E."/>
            <person name="Ayuso-Fernandez I."/>
            <person name="Pacheco R."/>
            <person name="Padilla G."/>
            <person name="Ferreira P."/>
            <person name="Barriuso J."/>
            <person name="Kellner H."/>
            <person name="Castanera R."/>
            <person name="Alfaro M."/>
            <person name="Ramirez L."/>
            <person name="Pisabarro A.G."/>
            <person name="Kuo A."/>
            <person name="Tritt A."/>
            <person name="Lipzen A."/>
            <person name="He G."/>
            <person name="Yan M."/>
            <person name="Ng V."/>
            <person name="Cullen D."/>
            <person name="Martin F."/>
            <person name="Rosso M.-N."/>
            <person name="Henrissat B."/>
            <person name="Hibbett D."/>
            <person name="Martinez A.T."/>
            <person name="Grigoriev I.V."/>
        </authorList>
    </citation>
    <scope>NUCLEOTIDE SEQUENCE</scope>
    <source>
        <strain evidence="2">ATCC 90797</strain>
    </source>
</reference>
<comment type="caution">
    <text evidence="2">The sequence shown here is derived from an EMBL/GenBank/DDBJ whole genome shotgun (WGS) entry which is preliminary data.</text>
</comment>
<gene>
    <name evidence="2" type="ORF">BDN71DRAFT_1432644</name>
</gene>